<evidence type="ECO:0000256" key="2">
    <source>
        <dbReference type="ARBA" id="ARBA00022679"/>
    </source>
</evidence>
<dbReference type="HOGENOM" id="CLU_027239_4_0_10"/>
<feature type="domain" description="Sulfotransferase" evidence="3">
    <location>
        <begin position="26"/>
        <end position="252"/>
    </location>
</feature>
<dbReference type="AlphaFoldDB" id="D5H6H8"/>
<dbReference type="KEGG" id="srm:SRM_00712"/>
<dbReference type="InterPro" id="IPR000863">
    <property type="entry name" value="Sulfotransferase_dom"/>
</dbReference>
<reference evidence="5" key="2">
    <citation type="submission" date="2010-04" db="EMBL/GenBank/DDBJ databases">
        <title>Genome sequence of Salinibacter ruber M8.</title>
        <authorList>
            <consortium name="Genoscope"/>
        </authorList>
    </citation>
    <scope>NUCLEOTIDE SEQUENCE [LARGE SCALE GENOMIC DNA]</scope>
    <source>
        <strain evidence="5">M8</strain>
    </source>
</reference>
<gene>
    <name evidence="4" type="ordered locus">SRM_00712</name>
</gene>
<dbReference type="Gene3D" id="3.40.50.300">
    <property type="entry name" value="P-loop containing nucleotide triphosphate hydrolases"/>
    <property type="match status" value="1"/>
</dbReference>
<dbReference type="RefSeq" id="WP_013061149.1">
    <property type="nucleotide sequence ID" value="NC_014032.1"/>
</dbReference>
<keyword evidence="2" id="KW-0808">Transferase</keyword>
<organism evidence="4 5">
    <name type="scientific">Salinibacter ruber (strain M8)</name>
    <dbReference type="NCBI Taxonomy" id="761659"/>
    <lineage>
        <taxon>Bacteria</taxon>
        <taxon>Pseudomonadati</taxon>
        <taxon>Rhodothermota</taxon>
        <taxon>Rhodothermia</taxon>
        <taxon>Rhodothermales</taxon>
        <taxon>Salinibacteraceae</taxon>
        <taxon>Salinibacter</taxon>
    </lineage>
</organism>
<name>D5H6H8_SALRM</name>
<dbReference type="PATRIC" id="fig|761659.10.peg.798"/>
<protein>
    <submittedName>
        <fullName evidence="4">Sulfotransferase</fullName>
    </submittedName>
</protein>
<dbReference type="Pfam" id="PF00685">
    <property type="entry name" value="Sulfotransfer_1"/>
    <property type="match status" value="1"/>
</dbReference>
<dbReference type="Proteomes" id="UP000000933">
    <property type="component" value="Chromosome"/>
</dbReference>
<dbReference type="SUPFAM" id="SSF52540">
    <property type="entry name" value="P-loop containing nucleoside triphosphate hydrolases"/>
    <property type="match status" value="1"/>
</dbReference>
<reference evidence="4 5" key="1">
    <citation type="journal article" date="2010" name="ISME J.">
        <title>Fine-scale evolution: genomic, phenotypic and ecological differentiation in two coexisting Salinibacter ruber strains.</title>
        <authorList>
            <person name="Pena A."/>
            <person name="Teeling H."/>
            <person name="Huerta-Cepas J."/>
            <person name="Santos F."/>
            <person name="Yarza P."/>
            <person name="Brito-Echeverria J."/>
            <person name="Lucio M."/>
            <person name="Schmitt-Kopplin P."/>
            <person name="Meseguer I."/>
            <person name="Schenowitz C."/>
            <person name="Dossat C."/>
            <person name="Barbe V."/>
            <person name="Dopazo J."/>
            <person name="Rossello-Mora R."/>
            <person name="Schuler M."/>
            <person name="Glockner F.O."/>
            <person name="Amann R."/>
            <person name="Gabaldon T."/>
            <person name="Anton J."/>
        </authorList>
    </citation>
    <scope>NUCLEOTIDE SEQUENCE [LARGE SCALE GENOMIC DNA]</scope>
    <source>
        <strain evidence="4 5">M8</strain>
    </source>
</reference>
<dbReference type="InterPro" id="IPR027417">
    <property type="entry name" value="P-loop_NTPase"/>
</dbReference>
<sequence length="261" mass="31096">MSFARLKQRASLLWYYSIGILGLRSNDIILTSFPKSGNTWIRFFLCNLISLEEWGGEPVTFPKLNATMPELGVNNLFKVWKYNAIPRVVKTHKPYWRIFKGHRVILLVRDPRDVMVSYYHFEKEKRDKSFVGSFSEFIRHPTFGVEAWCEHFASWRSEASVIVTYEDLQHDDVTEFSRMLQAVDVDVDERLIREAATRSRFESMRKAEEKEGVRRSGEFFEEEGEFMRRGERGQWQEYFNSEDMQYTRRIVGKHDIEEYNL</sequence>
<evidence type="ECO:0000313" key="5">
    <source>
        <dbReference type="Proteomes" id="UP000000933"/>
    </source>
</evidence>
<proteinExistence type="inferred from homology"/>
<comment type="similarity">
    <text evidence="1">Belongs to the sulfotransferase 1 family.</text>
</comment>
<evidence type="ECO:0000256" key="1">
    <source>
        <dbReference type="ARBA" id="ARBA00005771"/>
    </source>
</evidence>
<accession>D5H6H8</accession>
<dbReference type="PANTHER" id="PTHR11783">
    <property type="entry name" value="SULFOTRANSFERASE SULT"/>
    <property type="match status" value="1"/>
</dbReference>
<evidence type="ECO:0000313" key="4">
    <source>
        <dbReference type="EMBL" id="CBH23633.1"/>
    </source>
</evidence>
<dbReference type="GO" id="GO:0008146">
    <property type="term" value="F:sulfotransferase activity"/>
    <property type="evidence" value="ECO:0007669"/>
    <property type="project" value="InterPro"/>
</dbReference>
<evidence type="ECO:0000259" key="3">
    <source>
        <dbReference type="Pfam" id="PF00685"/>
    </source>
</evidence>
<dbReference type="EMBL" id="FP565814">
    <property type="protein sequence ID" value="CBH23633.1"/>
    <property type="molecule type" value="Genomic_DNA"/>
</dbReference>